<evidence type="ECO:0000256" key="3">
    <source>
        <dbReference type="ARBA" id="ARBA00022516"/>
    </source>
</evidence>
<dbReference type="InterPro" id="IPR000089">
    <property type="entry name" value="Biotin_lipoyl"/>
</dbReference>
<dbReference type="InterPro" id="IPR001249">
    <property type="entry name" value="AcCoA_biotinCC"/>
</dbReference>
<dbReference type="STRING" id="29349.CLOTH_04800"/>
<dbReference type="NCBIfam" id="TIGR00531">
    <property type="entry name" value="BCCP"/>
    <property type="match status" value="1"/>
</dbReference>
<evidence type="ECO:0000256" key="5">
    <source>
        <dbReference type="ARBA" id="ARBA00023098"/>
    </source>
</evidence>
<protein>
    <recommendedName>
        <fullName evidence="2 8">Biotin carboxyl carrier protein of acetyl-CoA carboxylase</fullName>
    </recommendedName>
</protein>
<name>A0A1V4ICG5_9FIRM</name>
<dbReference type="CDD" id="cd06850">
    <property type="entry name" value="biotinyl_domain"/>
    <property type="match status" value="1"/>
</dbReference>
<dbReference type="SUPFAM" id="SSF51230">
    <property type="entry name" value="Single hybrid motif"/>
    <property type="match status" value="1"/>
</dbReference>
<organism evidence="10 11">
    <name type="scientific">Alkalithermobacter paradoxus</name>
    <dbReference type="NCBI Taxonomy" id="29349"/>
    <lineage>
        <taxon>Bacteria</taxon>
        <taxon>Bacillati</taxon>
        <taxon>Bacillota</taxon>
        <taxon>Clostridia</taxon>
        <taxon>Peptostreptococcales</taxon>
        <taxon>Tepidibacteraceae</taxon>
        <taxon>Alkalithermobacter</taxon>
    </lineage>
</organism>
<dbReference type="PANTHER" id="PTHR45266:SF3">
    <property type="entry name" value="OXALOACETATE DECARBOXYLASE ALPHA CHAIN"/>
    <property type="match status" value="1"/>
</dbReference>
<dbReference type="UniPathway" id="UPA00094"/>
<evidence type="ECO:0000313" key="11">
    <source>
        <dbReference type="Proteomes" id="UP000190140"/>
    </source>
</evidence>
<dbReference type="EMBL" id="MZGW01000001">
    <property type="protein sequence ID" value="OPJ57197.1"/>
    <property type="molecule type" value="Genomic_DNA"/>
</dbReference>
<proteinExistence type="predicted"/>
<evidence type="ECO:0000256" key="2">
    <source>
        <dbReference type="ARBA" id="ARBA00017562"/>
    </source>
</evidence>
<dbReference type="InterPro" id="IPR050709">
    <property type="entry name" value="Biotin_Carboxyl_Carrier/Decarb"/>
</dbReference>
<evidence type="ECO:0000256" key="4">
    <source>
        <dbReference type="ARBA" id="ARBA00022832"/>
    </source>
</evidence>
<dbReference type="InterPro" id="IPR011053">
    <property type="entry name" value="Single_hybrid_motif"/>
</dbReference>
<comment type="function">
    <text evidence="8">This protein is a component of the acetyl coenzyme A carboxylase complex; first, biotin carboxylase catalyzes the carboxylation of the carrier protein and then the transcarboxylase transfers the carboxyl group to form malonyl-CoA.</text>
</comment>
<dbReference type="PROSITE" id="PS00188">
    <property type="entry name" value="BIOTIN"/>
    <property type="match status" value="1"/>
</dbReference>
<keyword evidence="5 8" id="KW-0443">Lipid metabolism</keyword>
<evidence type="ECO:0000256" key="1">
    <source>
        <dbReference type="ARBA" id="ARBA00005194"/>
    </source>
</evidence>
<dbReference type="Gene3D" id="2.40.50.100">
    <property type="match status" value="1"/>
</dbReference>
<dbReference type="GO" id="GO:0009317">
    <property type="term" value="C:acetyl-CoA carboxylase complex"/>
    <property type="evidence" value="ECO:0007669"/>
    <property type="project" value="InterPro"/>
</dbReference>
<keyword evidence="7 8" id="KW-0092">Biotin</keyword>
<dbReference type="AlphaFoldDB" id="A0A1V4ICG5"/>
<dbReference type="InterPro" id="IPR001882">
    <property type="entry name" value="Biotin_BS"/>
</dbReference>
<evidence type="ECO:0000256" key="6">
    <source>
        <dbReference type="ARBA" id="ARBA00023160"/>
    </source>
</evidence>
<sequence>MNSKDIKDLILTLDKTNINKLEIQNDNFKIYIEKGVYSSQNNPYENITTEVIKNEETAQVIEETVRSTDENIYIIKAPLMGTFYKAPSPDSQPYVSVGSKVSKGDTLCILEAMKLMNEIESDVDGEIISILVENEDLVEYNQPLFEIRLNK</sequence>
<dbReference type="GO" id="GO:0006633">
    <property type="term" value="P:fatty acid biosynthetic process"/>
    <property type="evidence" value="ECO:0007669"/>
    <property type="project" value="UniProtKB-UniPathway"/>
</dbReference>
<accession>A0A1V4ICG5</accession>
<gene>
    <name evidence="10" type="primary">accB</name>
    <name evidence="10" type="ORF">CLOTH_04800</name>
</gene>
<dbReference type="Pfam" id="PF00364">
    <property type="entry name" value="Biotin_lipoyl"/>
    <property type="match status" value="1"/>
</dbReference>
<dbReference type="Proteomes" id="UP000190140">
    <property type="component" value="Unassembled WGS sequence"/>
</dbReference>
<dbReference type="PRINTS" id="PR01071">
    <property type="entry name" value="ACOABIOTINCC"/>
</dbReference>
<comment type="pathway">
    <text evidence="1 8">Lipid metabolism; fatty acid biosynthesis.</text>
</comment>
<dbReference type="FunFam" id="2.40.50.100:FF:000003">
    <property type="entry name" value="Acetyl-CoA carboxylase biotin carboxyl carrier protein"/>
    <property type="match status" value="1"/>
</dbReference>
<dbReference type="OrthoDB" id="9811735at2"/>
<evidence type="ECO:0000313" key="10">
    <source>
        <dbReference type="EMBL" id="OPJ57197.1"/>
    </source>
</evidence>
<comment type="caution">
    <text evidence="10">The sequence shown here is derived from an EMBL/GenBank/DDBJ whole genome shotgun (WGS) entry which is preliminary data.</text>
</comment>
<keyword evidence="3 8" id="KW-0444">Lipid biosynthesis</keyword>
<dbReference type="GO" id="GO:0003989">
    <property type="term" value="F:acetyl-CoA carboxylase activity"/>
    <property type="evidence" value="ECO:0007669"/>
    <property type="project" value="InterPro"/>
</dbReference>
<keyword evidence="4 8" id="KW-0276">Fatty acid metabolism</keyword>
<feature type="domain" description="Lipoyl-binding" evidence="9">
    <location>
        <begin position="72"/>
        <end position="148"/>
    </location>
</feature>
<evidence type="ECO:0000259" key="9">
    <source>
        <dbReference type="PROSITE" id="PS50968"/>
    </source>
</evidence>
<reference evidence="10 11" key="1">
    <citation type="submission" date="2017-03" db="EMBL/GenBank/DDBJ databases">
        <title>Genome sequence of Clostridium thermoalcaliphilum DSM 7309.</title>
        <authorList>
            <person name="Poehlein A."/>
            <person name="Daniel R."/>
        </authorList>
    </citation>
    <scope>NUCLEOTIDE SEQUENCE [LARGE SCALE GENOMIC DNA]</scope>
    <source>
        <strain evidence="10 11">DSM 7309</strain>
    </source>
</reference>
<keyword evidence="11" id="KW-1185">Reference proteome</keyword>
<dbReference type="PANTHER" id="PTHR45266">
    <property type="entry name" value="OXALOACETATE DECARBOXYLASE ALPHA CHAIN"/>
    <property type="match status" value="1"/>
</dbReference>
<dbReference type="RefSeq" id="WP_079410854.1">
    <property type="nucleotide sequence ID" value="NZ_MZGW01000001.1"/>
</dbReference>
<keyword evidence="6 8" id="KW-0275">Fatty acid biosynthesis</keyword>
<dbReference type="PROSITE" id="PS50968">
    <property type="entry name" value="BIOTINYL_LIPOYL"/>
    <property type="match status" value="1"/>
</dbReference>
<evidence type="ECO:0000256" key="7">
    <source>
        <dbReference type="ARBA" id="ARBA00023267"/>
    </source>
</evidence>
<evidence type="ECO:0000256" key="8">
    <source>
        <dbReference type="RuleBase" id="RU364072"/>
    </source>
</evidence>